<dbReference type="SUPFAM" id="SSF56112">
    <property type="entry name" value="Protein kinase-like (PK-like)"/>
    <property type="match status" value="1"/>
</dbReference>
<accession>A0A9J6BZ28</accession>
<feature type="compositionally biased region" description="Low complexity" evidence="2">
    <location>
        <begin position="109"/>
        <end position="127"/>
    </location>
</feature>
<protein>
    <recommendedName>
        <fullName evidence="3">Protein kinase domain-containing protein</fullName>
    </recommendedName>
</protein>
<dbReference type="InterPro" id="IPR000719">
    <property type="entry name" value="Prot_kinase_dom"/>
</dbReference>
<dbReference type="OrthoDB" id="410920at2759"/>
<dbReference type="GO" id="GO:0032436">
    <property type="term" value="P:positive regulation of proteasomal ubiquitin-dependent protein catabolic process"/>
    <property type="evidence" value="ECO:0007669"/>
    <property type="project" value="TreeGrafter"/>
</dbReference>
<dbReference type="AlphaFoldDB" id="A0A9J6BZ28"/>
<dbReference type="GO" id="GO:0005634">
    <property type="term" value="C:nucleus"/>
    <property type="evidence" value="ECO:0007669"/>
    <property type="project" value="TreeGrafter"/>
</dbReference>
<dbReference type="InterPro" id="IPR011009">
    <property type="entry name" value="Kinase-like_dom_sf"/>
</dbReference>
<dbReference type="EMBL" id="JADBJN010000002">
    <property type="protein sequence ID" value="KAG5674811.1"/>
    <property type="molecule type" value="Genomic_DNA"/>
</dbReference>
<dbReference type="GO" id="GO:0004672">
    <property type="term" value="F:protein kinase activity"/>
    <property type="evidence" value="ECO:0007669"/>
    <property type="project" value="InterPro"/>
</dbReference>
<evidence type="ECO:0000256" key="2">
    <source>
        <dbReference type="SAM" id="MobiDB-lite"/>
    </source>
</evidence>
<feature type="region of interest" description="Disordered" evidence="2">
    <location>
        <begin position="454"/>
        <end position="486"/>
    </location>
</feature>
<dbReference type="GO" id="GO:0031434">
    <property type="term" value="F:mitogen-activated protein kinase kinase binding"/>
    <property type="evidence" value="ECO:0007669"/>
    <property type="project" value="TreeGrafter"/>
</dbReference>
<reference evidence="4" key="1">
    <citation type="submission" date="2021-03" db="EMBL/GenBank/DDBJ databases">
        <title>Chromosome level genome of the anhydrobiotic midge Polypedilum vanderplanki.</title>
        <authorList>
            <person name="Yoshida Y."/>
            <person name="Kikawada T."/>
            <person name="Gusev O."/>
        </authorList>
    </citation>
    <scope>NUCLEOTIDE SEQUENCE</scope>
    <source>
        <strain evidence="4">NIAS01</strain>
        <tissue evidence="4">Whole body or cell culture</tissue>
    </source>
</reference>
<keyword evidence="5" id="KW-1185">Reference proteome</keyword>
<comment type="caution">
    <text evidence="4">The sequence shown here is derived from an EMBL/GenBank/DDBJ whole genome shotgun (WGS) entry which is preliminary data.</text>
</comment>
<comment type="similarity">
    <text evidence="1">Belongs to the protein kinase superfamily. CAMK Ser/Thr protein kinase family. Tribbles subfamily.</text>
</comment>
<dbReference type="Gene3D" id="1.10.510.10">
    <property type="entry name" value="Transferase(Phosphotransferase) domain 1"/>
    <property type="match status" value="1"/>
</dbReference>
<evidence type="ECO:0000313" key="4">
    <source>
        <dbReference type="EMBL" id="KAG5674811.1"/>
    </source>
</evidence>
<dbReference type="Gene3D" id="3.30.200.20">
    <property type="entry name" value="Phosphorylase Kinase, domain 1"/>
    <property type="match status" value="1"/>
</dbReference>
<gene>
    <name evidence="4" type="ORF">PVAND_004758</name>
</gene>
<name>A0A9J6BZ28_POLVA</name>
<dbReference type="GO" id="GO:0005524">
    <property type="term" value="F:ATP binding"/>
    <property type="evidence" value="ECO:0007669"/>
    <property type="project" value="InterPro"/>
</dbReference>
<evidence type="ECO:0000259" key="3">
    <source>
        <dbReference type="PROSITE" id="PS50011"/>
    </source>
</evidence>
<proteinExistence type="inferred from homology"/>
<dbReference type="PANTHER" id="PTHR22961:SF13">
    <property type="entry name" value="TRIBBLES"/>
    <property type="match status" value="1"/>
</dbReference>
<dbReference type="FunFam" id="1.10.510.10:FF:000153">
    <property type="entry name" value="Tribbles homolog 2"/>
    <property type="match status" value="1"/>
</dbReference>
<dbReference type="SMART" id="SM00220">
    <property type="entry name" value="S_TKc"/>
    <property type="match status" value="1"/>
</dbReference>
<dbReference type="Pfam" id="PF00069">
    <property type="entry name" value="Pkinase"/>
    <property type="match status" value="1"/>
</dbReference>
<sequence>MNTSSSTSTAFQSPQIIRITYPRTVKPDEQSIEQRLNSFLVCPPQSSSSTSSATVPQIVNILNPVISNTATASNANSSVNGMLPNANKKCTFHRQCLHIHQNGQHHHQQQLQQQQSASQIQQHQQQNFMPLQTPSQQQLQLVQQQSVRLAAAAAAVTANSNNSNNNSTVVNRNSTQANRDAISSNIQPQLNAALLQDRYLLLDMVDGSSFYKCIDIQTQKLLVCKIANNPCSNLLTAHFRLDGHPNVNYLEKVIQNSNHSYLFFEPSQGDLHSHVRVRKRLRENEARRLFRQMCEVVKTCHEQGIVLRDLKLRKFVFADAERTHIKLESLEDAIVLDNPSEDLLHDKRGCPAYVSPEILRANTTYSGKGADMWSLGVILYTMLVGRYPFNDSEHASLFAKISRGVYVVPECLSSKARCIIRALLRRDPDERITSEDILYHPWLKQDDDYREVISSKTSSADDQCVPEWHDNDCDDSEMNNVGSEFD</sequence>
<evidence type="ECO:0000313" key="5">
    <source>
        <dbReference type="Proteomes" id="UP001107558"/>
    </source>
</evidence>
<feature type="region of interest" description="Disordered" evidence="2">
    <location>
        <begin position="101"/>
        <end position="127"/>
    </location>
</feature>
<dbReference type="Proteomes" id="UP001107558">
    <property type="component" value="Chromosome 2"/>
</dbReference>
<dbReference type="PANTHER" id="PTHR22961">
    <property type="entry name" value="SER/THR PROTEIN KINASE-TRB"/>
    <property type="match status" value="1"/>
</dbReference>
<evidence type="ECO:0000256" key="1">
    <source>
        <dbReference type="ARBA" id="ARBA00038180"/>
    </source>
</evidence>
<dbReference type="PROSITE" id="PS50011">
    <property type="entry name" value="PROTEIN_KINASE_DOM"/>
    <property type="match status" value="1"/>
</dbReference>
<organism evidence="4 5">
    <name type="scientific">Polypedilum vanderplanki</name>
    <name type="common">Sleeping chironomid midge</name>
    <dbReference type="NCBI Taxonomy" id="319348"/>
    <lineage>
        <taxon>Eukaryota</taxon>
        <taxon>Metazoa</taxon>
        <taxon>Ecdysozoa</taxon>
        <taxon>Arthropoda</taxon>
        <taxon>Hexapoda</taxon>
        <taxon>Insecta</taxon>
        <taxon>Pterygota</taxon>
        <taxon>Neoptera</taxon>
        <taxon>Endopterygota</taxon>
        <taxon>Diptera</taxon>
        <taxon>Nematocera</taxon>
        <taxon>Chironomoidea</taxon>
        <taxon>Chironomidae</taxon>
        <taxon>Chironominae</taxon>
        <taxon>Polypedilum</taxon>
        <taxon>Polypedilum</taxon>
    </lineage>
</organism>
<dbReference type="InterPro" id="IPR024104">
    <property type="entry name" value="Tribbles/Ser_Thr_kinase_40"/>
</dbReference>
<feature type="domain" description="Protein kinase" evidence="3">
    <location>
        <begin position="199"/>
        <end position="443"/>
    </location>
</feature>